<dbReference type="AlphaFoldDB" id="A0A9R0AB67"/>
<reference evidence="1" key="1">
    <citation type="submission" date="2025-08" db="UniProtKB">
        <authorList>
            <consortium name="RefSeq"/>
        </authorList>
    </citation>
    <scope>IDENTIFICATION</scope>
    <source>
        <tissue evidence="1">Muscle</tissue>
    </source>
</reference>
<gene>
    <name evidence="1" type="primary">LOC109069639</name>
</gene>
<dbReference type="InterPro" id="IPR028001">
    <property type="entry name" value="SAXO5"/>
</dbReference>
<protein>
    <submittedName>
        <fullName evidence="1">Uncharacterized protein LOC109069639 isoform X1</fullName>
    </submittedName>
</protein>
<organism evidence="1">
    <name type="scientific">Cyprinus carpio</name>
    <name type="common">Common carp</name>
    <dbReference type="NCBI Taxonomy" id="7962"/>
    <lineage>
        <taxon>Eukaryota</taxon>
        <taxon>Metazoa</taxon>
        <taxon>Chordata</taxon>
        <taxon>Craniata</taxon>
        <taxon>Vertebrata</taxon>
        <taxon>Euteleostomi</taxon>
        <taxon>Actinopterygii</taxon>
        <taxon>Neopterygii</taxon>
        <taxon>Teleostei</taxon>
        <taxon>Ostariophysi</taxon>
        <taxon>Cypriniformes</taxon>
        <taxon>Cyprinidae</taxon>
        <taxon>Cyprininae</taxon>
        <taxon>Cyprinus</taxon>
    </lineage>
</organism>
<dbReference type="GeneID" id="109069639"/>
<name>A0A9R0AB67_CYPCA</name>
<dbReference type="PANTHER" id="PTHR34828:SF1">
    <property type="entry name" value="TESTIS-EXPRESSED PROTEIN 45"/>
    <property type="match status" value="1"/>
</dbReference>
<dbReference type="RefSeq" id="XP_042590436.1">
    <property type="nucleotide sequence ID" value="XM_042734502.1"/>
</dbReference>
<dbReference type="KEGG" id="ccar:109069639"/>
<sequence>MLRSRLSNLPFVDGADDMYTTTNKSHFKLADTTVVPKRDVILQPVSPDFQHRDQNYLVGNLHQTETALSFPLRTPAAITQPKLTHLTMQRTNFKLHSDDSCGDFETTQSELKPLPMCAAKIIHPLNAVMTSLPEGKYPEPTYRASYIKHKVSRTLRAKQAAKTGQYCTHTLSIGILSLYKMRYSYQSGVGSSLIMDRRDRYRSSYHEQFQYRWSPRPPQSTEKQQIQCSSVAMGDHEKTMDKLTTYSTSFRQSAGHSSAEFKECLLPMINKSLAINLRECPDQKWTTALFEDFHAYKGGSIHLEHRCPTLSSVFKGKILMGNKERPSTTNQCSFPKIKRSQFSVHVDGAGIRTLSNVKFGRPDLDGTTAQEQFPSKEAVHPKPPIYPPRNVWCEQEPDRMLATMQKDFVPLNSRRQKISPSQFHQVKDSHIRPWHSEHDFRTTHNKALVPKPYCKASLEKPLLQHISHMSF</sequence>
<dbReference type="Proteomes" id="UP001155660">
    <property type="component" value="Chromosome B11"/>
</dbReference>
<dbReference type="OrthoDB" id="6151791at2759"/>
<proteinExistence type="predicted"/>
<accession>A0A9R0AB67</accession>
<dbReference type="PANTHER" id="PTHR34828">
    <property type="entry name" value="TESTIS-EXPRESSED PROTEIN 45"/>
    <property type="match status" value="1"/>
</dbReference>
<evidence type="ECO:0000313" key="1">
    <source>
        <dbReference type="RefSeq" id="XP_042590436.1"/>
    </source>
</evidence>